<dbReference type="InterPro" id="IPR000795">
    <property type="entry name" value="T_Tr_GTP-bd_dom"/>
</dbReference>
<proteinExistence type="predicted"/>
<keyword evidence="4" id="KW-1185">Reference proteome</keyword>
<dbReference type="EMBL" id="AWUE01020820">
    <property type="protein sequence ID" value="OMO65634.1"/>
    <property type="molecule type" value="Genomic_DNA"/>
</dbReference>
<reference evidence="4" key="1">
    <citation type="submission" date="2013-09" db="EMBL/GenBank/DDBJ databases">
        <title>Corchorus olitorius genome sequencing.</title>
        <authorList>
            <person name="Alam M."/>
            <person name="Haque M.S."/>
            <person name="Islam M.S."/>
            <person name="Emdad E.M."/>
            <person name="Islam M.M."/>
            <person name="Ahmed B."/>
            <person name="Halim A."/>
            <person name="Hossen Q.M.M."/>
            <person name="Hossain M.Z."/>
            <person name="Ahmed R."/>
            <person name="Khan M.M."/>
            <person name="Islam R."/>
            <person name="Rashid M.M."/>
            <person name="Khan S.A."/>
            <person name="Rahman M.S."/>
            <person name="Alam M."/>
            <person name="Yahiya A.S."/>
            <person name="Khan M.S."/>
            <person name="Azam M.S."/>
            <person name="Haque T."/>
            <person name="Lashkar M.Z.H."/>
            <person name="Akhand A.I."/>
            <person name="Morshed G."/>
            <person name="Roy S."/>
            <person name="Uddin K.S."/>
            <person name="Rabeya T."/>
            <person name="Hossain A.S."/>
            <person name="Chowdhury A."/>
            <person name="Snigdha A.R."/>
            <person name="Mortoza M.S."/>
            <person name="Matin S.A."/>
            <person name="Hoque S.M.E."/>
            <person name="Islam M.K."/>
            <person name="Roy D.K."/>
            <person name="Haider R."/>
            <person name="Moosa M.M."/>
            <person name="Elias S.M."/>
            <person name="Hasan A.M."/>
            <person name="Jahan S."/>
            <person name="Shafiuddin M."/>
            <person name="Mahmood N."/>
            <person name="Shommy N.S."/>
        </authorList>
    </citation>
    <scope>NUCLEOTIDE SEQUENCE [LARGE SCALE GENOMIC DNA]</scope>
    <source>
        <strain evidence="4">cv. O-4</strain>
    </source>
</reference>
<feature type="domain" description="GTPase Der C-terminal KH-domain-like" evidence="2">
    <location>
        <begin position="137"/>
        <end position="205"/>
    </location>
</feature>
<organism evidence="3 4">
    <name type="scientific">Corchorus olitorius</name>
    <dbReference type="NCBI Taxonomy" id="93759"/>
    <lineage>
        <taxon>Eukaryota</taxon>
        <taxon>Viridiplantae</taxon>
        <taxon>Streptophyta</taxon>
        <taxon>Embryophyta</taxon>
        <taxon>Tracheophyta</taxon>
        <taxon>Spermatophyta</taxon>
        <taxon>Magnoliopsida</taxon>
        <taxon>eudicotyledons</taxon>
        <taxon>Gunneridae</taxon>
        <taxon>Pentapetalae</taxon>
        <taxon>rosids</taxon>
        <taxon>malvids</taxon>
        <taxon>Malvales</taxon>
        <taxon>Malvaceae</taxon>
        <taxon>Grewioideae</taxon>
        <taxon>Apeibeae</taxon>
        <taxon>Corchorus</taxon>
    </lineage>
</organism>
<dbReference type="PANTHER" id="PTHR43834">
    <property type="entry name" value="GTPASE DER"/>
    <property type="match status" value="1"/>
</dbReference>
<dbReference type="InterPro" id="IPR015946">
    <property type="entry name" value="KH_dom-like_a/b"/>
</dbReference>
<evidence type="ECO:0000259" key="1">
    <source>
        <dbReference type="Pfam" id="PF00009"/>
    </source>
</evidence>
<gene>
    <name evidence="3" type="ORF">COLO4_31096</name>
</gene>
<dbReference type="Proteomes" id="UP000187203">
    <property type="component" value="Unassembled WGS sequence"/>
</dbReference>
<dbReference type="InterPro" id="IPR032859">
    <property type="entry name" value="KH_dom-like"/>
</dbReference>
<name>A0A1R3H5L7_9ROSI</name>
<dbReference type="InterPro" id="IPR027417">
    <property type="entry name" value="P-loop_NTPase"/>
</dbReference>
<dbReference type="SUPFAM" id="SSF52540">
    <property type="entry name" value="P-loop containing nucleoside triphosphate hydrolases"/>
    <property type="match status" value="1"/>
</dbReference>
<evidence type="ECO:0000313" key="4">
    <source>
        <dbReference type="Proteomes" id="UP000187203"/>
    </source>
</evidence>
<dbReference type="OrthoDB" id="8954335at2759"/>
<dbReference type="Pfam" id="PF14714">
    <property type="entry name" value="KH_dom-like"/>
    <property type="match status" value="1"/>
</dbReference>
<dbReference type="Pfam" id="PF00009">
    <property type="entry name" value="GTP_EFTU"/>
    <property type="match status" value="1"/>
</dbReference>
<comment type="caution">
    <text evidence="3">The sequence shown here is derived from an EMBL/GenBank/DDBJ whole genome shotgun (WGS) entry which is preliminary data.</text>
</comment>
<evidence type="ECO:0000259" key="2">
    <source>
        <dbReference type="Pfam" id="PF14714"/>
    </source>
</evidence>
<dbReference type="PANTHER" id="PTHR43834:SF6">
    <property type="entry name" value="GTPASE DER"/>
    <property type="match status" value="1"/>
</dbReference>
<dbReference type="GO" id="GO:0005525">
    <property type="term" value="F:GTP binding"/>
    <property type="evidence" value="ECO:0007669"/>
    <property type="project" value="InterPro"/>
</dbReference>
<evidence type="ECO:0000313" key="3">
    <source>
        <dbReference type="EMBL" id="OMO65634.1"/>
    </source>
</evidence>
<dbReference type="STRING" id="93759.A0A1R3H5L7"/>
<feature type="domain" description="Tr-type G" evidence="1">
    <location>
        <begin position="56"/>
        <end position="131"/>
    </location>
</feature>
<dbReference type="GO" id="GO:0003924">
    <property type="term" value="F:GTPase activity"/>
    <property type="evidence" value="ECO:0007669"/>
    <property type="project" value="InterPro"/>
</dbReference>
<protein>
    <submittedName>
        <fullName evidence="3">Uncharacterized protein</fullName>
    </submittedName>
</protein>
<sequence length="239" mass="27134">MELPMSIDKEEREALVFNTADDHVTRDIREGFAKLGDLRFKIAQAIRSMTQAEVVIARRALEEGRCLVVIVNKMDILKGRRNSAIYKKVKEAVPQEIQMVIPQVTGIPVVFISALEGRGRTAVMHQVIDTYEKWCLRLSTARLNRWLGKVFSRHSWKDHGAQTKIKYFTQVSGKAQLSDTYIRFLTKSLKEDFDLGGIPIWIMQRVAPKMAGGSSSKSGQPIDKAVERIPSDKRTVIDY</sequence>
<dbReference type="AlphaFoldDB" id="A0A1R3H5L7"/>
<dbReference type="Gene3D" id="3.30.300.20">
    <property type="match status" value="1"/>
</dbReference>
<dbReference type="Gene3D" id="3.40.50.300">
    <property type="entry name" value="P-loop containing nucleotide triphosphate hydrolases"/>
    <property type="match status" value="1"/>
</dbReference>
<accession>A0A1R3H5L7</accession>